<dbReference type="InterPro" id="IPR036397">
    <property type="entry name" value="RNaseH_sf"/>
</dbReference>
<comment type="function">
    <text evidence="1">Involved in the transposition of the insertion sequence.</text>
</comment>
<dbReference type="AlphaFoldDB" id="A0A1Q2CCE0"/>
<dbReference type="STRING" id="1610493.RPIT_02260"/>
<proteinExistence type="predicted"/>
<dbReference type="Pfam" id="PF13276">
    <property type="entry name" value="HTH_21"/>
    <property type="match status" value="1"/>
</dbReference>
<dbReference type="Proteomes" id="UP000188324">
    <property type="component" value="Chromosome"/>
</dbReference>
<dbReference type="Gene3D" id="3.30.420.10">
    <property type="entry name" value="Ribonuclease H-like superfamily/Ribonuclease H"/>
    <property type="match status" value="1"/>
</dbReference>
<dbReference type="KEGG" id="tfl:RPIT_02260"/>
<evidence type="ECO:0000313" key="3">
    <source>
        <dbReference type="Proteomes" id="UP000188324"/>
    </source>
</evidence>
<name>A0A1Q2CCE0_9ACTN</name>
<reference evidence="2 3" key="1">
    <citation type="journal article" date="2016" name="Int. J. Syst. Evol. Microbiol.">
        <title>Tessaracoccus flavus sp. nov., isolated from the drainage system of a lindane-producing factory.</title>
        <authorList>
            <person name="Kumari R."/>
            <person name="Singh P."/>
            <person name="Schumann P."/>
            <person name="Lal R."/>
        </authorList>
    </citation>
    <scope>NUCLEOTIDE SEQUENCE [LARGE SCALE GENOMIC DNA]</scope>
    <source>
        <strain evidence="2 3">RP1T</strain>
    </source>
</reference>
<dbReference type="GO" id="GO:0015074">
    <property type="term" value="P:DNA integration"/>
    <property type="evidence" value="ECO:0007669"/>
    <property type="project" value="InterPro"/>
</dbReference>
<accession>A0A1Q2CCE0</accession>
<dbReference type="PANTHER" id="PTHR46889">
    <property type="entry name" value="TRANSPOSASE INSF FOR INSERTION SEQUENCE IS3B-RELATED"/>
    <property type="match status" value="1"/>
</dbReference>
<keyword evidence="3" id="KW-1185">Reference proteome</keyword>
<dbReference type="InterPro" id="IPR025948">
    <property type="entry name" value="HTH-like_dom"/>
</dbReference>
<dbReference type="Pfam" id="PF13333">
    <property type="entry name" value="rve_2"/>
    <property type="match status" value="1"/>
</dbReference>
<gene>
    <name evidence="2" type="ORF">RPIT_02260</name>
</gene>
<dbReference type="GO" id="GO:0003676">
    <property type="term" value="F:nucleic acid binding"/>
    <property type="evidence" value="ECO:0007669"/>
    <property type="project" value="InterPro"/>
</dbReference>
<evidence type="ECO:0000313" key="2">
    <source>
        <dbReference type="EMBL" id="AQP43782.1"/>
    </source>
</evidence>
<dbReference type="InterPro" id="IPR012337">
    <property type="entry name" value="RNaseH-like_sf"/>
</dbReference>
<dbReference type="SUPFAM" id="SSF53098">
    <property type="entry name" value="Ribonuclease H-like"/>
    <property type="match status" value="1"/>
</dbReference>
<dbReference type="InterPro" id="IPR048020">
    <property type="entry name" value="Transpos_IS3"/>
</dbReference>
<dbReference type="InterPro" id="IPR050900">
    <property type="entry name" value="Transposase_IS3/IS150/IS904"/>
</dbReference>
<dbReference type="Pfam" id="PF00665">
    <property type="entry name" value="rve"/>
    <property type="match status" value="1"/>
</dbReference>
<dbReference type="NCBIfam" id="NF033516">
    <property type="entry name" value="transpos_IS3"/>
    <property type="match status" value="1"/>
</dbReference>
<evidence type="ECO:0000256" key="1">
    <source>
        <dbReference type="ARBA" id="ARBA00002286"/>
    </source>
</evidence>
<dbReference type="PANTHER" id="PTHR46889:SF4">
    <property type="entry name" value="TRANSPOSASE INSO FOR INSERTION SEQUENCE ELEMENT IS911B-RELATED"/>
    <property type="match status" value="1"/>
</dbReference>
<dbReference type="EMBL" id="CP019605">
    <property type="protein sequence ID" value="AQP43782.1"/>
    <property type="molecule type" value="Genomic_DNA"/>
</dbReference>
<dbReference type="PROSITE" id="PS50994">
    <property type="entry name" value="INTEGRASE"/>
    <property type="match status" value="1"/>
</dbReference>
<sequence length="297" mass="32679">MTDKFTLIHAEKATHTVELMTRLLDVSRAGYYAWAKRGDTPGPAATRRAEVTAAVIESHAASNGVNGHRRVLADLTADGVPASAGMVRSIMRQAGIAGIQPRTKKRTTIPADDAEQRPDLVKRDFTSDTAGSKLVGDITYLRTGEGWLYLATVIDLHSRMVVGWAMAEHMRTELISAALRMAHTHGHLAPGAVFHSDRGSQYTSADYAALAGQFGVQLSVGRTGSCHDNAVAESWFSMLKNEMYYRHRFATRAQARLHVMQYIEVFYNRRRRHSTLDYQTPAAVHAAARHHQTAAAA</sequence>
<protein>
    <submittedName>
        <fullName evidence="2">Uncharacterized protein</fullName>
    </submittedName>
</protein>
<organism evidence="2 3">
    <name type="scientific">Tessaracoccus flavus</name>
    <dbReference type="NCBI Taxonomy" id="1610493"/>
    <lineage>
        <taxon>Bacteria</taxon>
        <taxon>Bacillati</taxon>
        <taxon>Actinomycetota</taxon>
        <taxon>Actinomycetes</taxon>
        <taxon>Propionibacteriales</taxon>
        <taxon>Propionibacteriaceae</taxon>
        <taxon>Tessaracoccus</taxon>
    </lineage>
</organism>
<dbReference type="InterPro" id="IPR001584">
    <property type="entry name" value="Integrase_cat-core"/>
</dbReference>